<dbReference type="OrthoDB" id="282438at2759"/>
<feature type="region of interest" description="Disordered" evidence="4">
    <location>
        <begin position="499"/>
        <end position="518"/>
    </location>
</feature>
<sequence length="635" mass="73696">MVIESIFHTNVKNKFKYSASNLNVLKVIIMLSQILNLAKASTIIYENFFSSTSINNLNSFYYNNNCDSVISTCGSQTILKVNQCSPNDYDFLIYQTIELNPHYLLFLSFKFWRIDQWDNKYFTVYIDNKLIHGAVYSHTSSPSDLCGSTSYNDEYYSISGIIDHSSTTVFIVMLAQRGIWGISELEIQIEQCPTGCYSCNKDQFLDEYLYFQQFVSKTISSISSSEGWIKDGMVQTSVNGCLDWKYGNVNSGKNLMKVLKLDQHTAISFQLKVLIFNSNPINVFIKIDDVIVFQTEYSNGWININHAEELCVFMQMKNIKIHQYTHINQQIQISVLLNENSKFGIRDFQLFLGTSYFQNMCADYNLLAFDSCFSNIYDCVEGCSNCIKGECWDCQEGWEYNRYLRICIPICGDSKIINYEQCDDGNQTPNDGCHLCIYSCIKNFFLCQFGICYLCNITSRLSVDQQIFIRIDDDQDVKNFIQTQNICYHIYQQMIEQSSETVEESKEEEEEERKRKRKKKEDENLTIECMSYCLYCEDQHSCLHYGVIIQGYEDCEDGNNDPYDNINVNFNVHLDAQIVNKVIFVKNVIIQKFEIITILINLLTRIIQNQLVFQEQKIKFQVGDQCGNGILNKQL</sequence>
<gene>
    <name evidence="5" type="ORF">PPENT_87.1.T0110002</name>
</gene>
<accession>A0A8S1SSK5</accession>
<evidence type="ECO:0000256" key="4">
    <source>
        <dbReference type="SAM" id="MobiDB-lite"/>
    </source>
</evidence>
<dbReference type="Pfam" id="PF13948">
    <property type="entry name" value="DUF4215"/>
    <property type="match status" value="1"/>
</dbReference>
<organism evidence="5 6">
    <name type="scientific">Paramecium pentaurelia</name>
    <dbReference type="NCBI Taxonomy" id="43138"/>
    <lineage>
        <taxon>Eukaryota</taxon>
        <taxon>Sar</taxon>
        <taxon>Alveolata</taxon>
        <taxon>Ciliophora</taxon>
        <taxon>Intramacronucleata</taxon>
        <taxon>Oligohymenophorea</taxon>
        <taxon>Peniculida</taxon>
        <taxon>Parameciidae</taxon>
        <taxon>Paramecium</taxon>
    </lineage>
</organism>
<evidence type="ECO:0000256" key="3">
    <source>
        <dbReference type="ARBA" id="ARBA00023157"/>
    </source>
</evidence>
<dbReference type="InterPro" id="IPR011936">
    <property type="entry name" value="Myxo_disulph_rpt"/>
</dbReference>
<evidence type="ECO:0000256" key="1">
    <source>
        <dbReference type="ARBA" id="ARBA00022729"/>
    </source>
</evidence>
<dbReference type="EMBL" id="CAJJDO010000011">
    <property type="protein sequence ID" value="CAD8142187.1"/>
    <property type="molecule type" value="Genomic_DNA"/>
</dbReference>
<evidence type="ECO:0000313" key="5">
    <source>
        <dbReference type="EMBL" id="CAD8142187.1"/>
    </source>
</evidence>
<dbReference type="AlphaFoldDB" id="A0A8S1SSK5"/>
<dbReference type="PANTHER" id="PTHR39767:SF2">
    <property type="entry name" value="CHROMOSOME UNDETERMINED SCAFFOLD_1, WHOLE GENOME SHOTGUN SEQUENCE"/>
    <property type="match status" value="1"/>
</dbReference>
<protein>
    <submittedName>
        <fullName evidence="5">Uncharacterized protein</fullName>
    </submittedName>
</protein>
<feature type="compositionally biased region" description="Acidic residues" evidence="4">
    <location>
        <begin position="501"/>
        <end position="511"/>
    </location>
</feature>
<comment type="caution">
    <text evidence="5">The sequence shown here is derived from an EMBL/GenBank/DDBJ whole genome shotgun (WGS) entry which is preliminary data.</text>
</comment>
<keyword evidence="6" id="KW-1185">Reference proteome</keyword>
<dbReference type="NCBIfam" id="TIGR02232">
    <property type="entry name" value="myxo_disulf_rpt"/>
    <property type="match status" value="1"/>
</dbReference>
<keyword evidence="3" id="KW-1015">Disulfide bond</keyword>
<evidence type="ECO:0000256" key="2">
    <source>
        <dbReference type="ARBA" id="ARBA00022737"/>
    </source>
</evidence>
<dbReference type="Proteomes" id="UP000689195">
    <property type="component" value="Unassembled WGS sequence"/>
</dbReference>
<proteinExistence type="predicted"/>
<reference evidence="5" key="1">
    <citation type="submission" date="2021-01" db="EMBL/GenBank/DDBJ databases">
        <authorList>
            <consortium name="Genoscope - CEA"/>
            <person name="William W."/>
        </authorList>
    </citation>
    <scope>NUCLEOTIDE SEQUENCE</scope>
</reference>
<keyword evidence="1" id="KW-0732">Signal</keyword>
<dbReference type="PANTHER" id="PTHR39767">
    <property type="entry name" value="CALCIUM/CALMODULIN-BINDING MEMBRANE PROTEIN PCM4-RELATED"/>
    <property type="match status" value="1"/>
</dbReference>
<name>A0A8S1SSK5_9CILI</name>
<keyword evidence="2" id="KW-0677">Repeat</keyword>
<evidence type="ECO:0000313" key="6">
    <source>
        <dbReference type="Proteomes" id="UP000689195"/>
    </source>
</evidence>